<protein>
    <recommendedName>
        <fullName evidence="3">Transposase</fullName>
    </recommendedName>
</protein>
<name>A0ABY8WPK9_9ACTN</name>
<reference evidence="1 2" key="1">
    <citation type="submission" date="2023-06" db="EMBL/GenBank/DDBJ databases">
        <authorList>
            <person name="Yushchuk O."/>
            <person name="Binda E."/>
            <person name="Ruckert-Reed C."/>
            <person name="Fedorenko V."/>
            <person name="Kalinowski J."/>
            <person name="Marinelli F."/>
        </authorList>
    </citation>
    <scope>NUCLEOTIDE SEQUENCE [LARGE SCALE GENOMIC DNA]</scope>
    <source>
        <strain evidence="1 2">NRRL 3884</strain>
    </source>
</reference>
<evidence type="ECO:0000313" key="2">
    <source>
        <dbReference type="Proteomes" id="UP001240150"/>
    </source>
</evidence>
<keyword evidence="2" id="KW-1185">Reference proteome</keyword>
<evidence type="ECO:0000313" key="1">
    <source>
        <dbReference type="EMBL" id="WIM99816.1"/>
    </source>
</evidence>
<dbReference type="Proteomes" id="UP001240150">
    <property type="component" value="Chromosome"/>
</dbReference>
<dbReference type="EMBL" id="CP126980">
    <property type="protein sequence ID" value="WIM99816.1"/>
    <property type="molecule type" value="Genomic_DNA"/>
</dbReference>
<dbReference type="RefSeq" id="WP_284921255.1">
    <property type="nucleotide sequence ID" value="NZ_CP126980.1"/>
</dbReference>
<sequence length="51" mass="5795">MMYPETMLVLANDRRRQLIAEADQERLLAGARLSRLARRARKSSAVRGQPA</sequence>
<gene>
    <name evidence="1" type="ORF">ACTOB_003481</name>
</gene>
<organism evidence="1 2">
    <name type="scientific">Actinoplanes oblitus</name>
    <dbReference type="NCBI Taxonomy" id="3040509"/>
    <lineage>
        <taxon>Bacteria</taxon>
        <taxon>Bacillati</taxon>
        <taxon>Actinomycetota</taxon>
        <taxon>Actinomycetes</taxon>
        <taxon>Micromonosporales</taxon>
        <taxon>Micromonosporaceae</taxon>
        <taxon>Actinoplanes</taxon>
    </lineage>
</organism>
<proteinExistence type="predicted"/>
<accession>A0ABY8WPK9</accession>
<evidence type="ECO:0008006" key="3">
    <source>
        <dbReference type="Google" id="ProtNLM"/>
    </source>
</evidence>